<dbReference type="GO" id="GO:0016020">
    <property type="term" value="C:membrane"/>
    <property type="evidence" value="ECO:0007669"/>
    <property type="project" value="UniProtKB-SubCell"/>
</dbReference>
<organism evidence="9 10">
    <name type="scientific">Canariomyces notabilis</name>
    <dbReference type="NCBI Taxonomy" id="2074819"/>
    <lineage>
        <taxon>Eukaryota</taxon>
        <taxon>Fungi</taxon>
        <taxon>Dikarya</taxon>
        <taxon>Ascomycota</taxon>
        <taxon>Pezizomycotina</taxon>
        <taxon>Sordariomycetes</taxon>
        <taxon>Sordariomycetidae</taxon>
        <taxon>Sordariales</taxon>
        <taxon>Chaetomiaceae</taxon>
        <taxon>Canariomyces</taxon>
    </lineage>
</organism>
<dbReference type="EMBL" id="MU853336">
    <property type="protein sequence ID" value="KAK4114636.1"/>
    <property type="molecule type" value="Genomic_DNA"/>
</dbReference>
<dbReference type="Pfam" id="PF05057">
    <property type="entry name" value="DUF676"/>
    <property type="match status" value="1"/>
</dbReference>
<evidence type="ECO:0000256" key="4">
    <source>
        <dbReference type="ARBA" id="ARBA00007920"/>
    </source>
</evidence>
<comment type="caution">
    <text evidence="9">The sequence shown here is derived from an EMBL/GenBank/DDBJ whole genome shotgun (WGS) entry which is preliminary data.</text>
</comment>
<feature type="domain" description="DUF676" evidence="8">
    <location>
        <begin position="28"/>
        <end position="132"/>
    </location>
</feature>
<evidence type="ECO:0000256" key="7">
    <source>
        <dbReference type="ARBA" id="ARBA00023136"/>
    </source>
</evidence>
<dbReference type="GO" id="GO:0005783">
    <property type="term" value="C:endoplasmic reticulum"/>
    <property type="evidence" value="ECO:0007669"/>
    <property type="project" value="UniProtKB-SubCell"/>
</dbReference>
<evidence type="ECO:0000256" key="1">
    <source>
        <dbReference type="ARBA" id="ARBA00004173"/>
    </source>
</evidence>
<dbReference type="InterPro" id="IPR052374">
    <property type="entry name" value="SERAC1"/>
</dbReference>
<protein>
    <recommendedName>
        <fullName evidence="8">DUF676 domain-containing protein</fullName>
    </recommendedName>
</protein>
<evidence type="ECO:0000259" key="8">
    <source>
        <dbReference type="Pfam" id="PF05057"/>
    </source>
</evidence>
<proteinExistence type="inferred from homology"/>
<keyword evidence="6" id="KW-0496">Mitochondrion</keyword>
<dbReference type="PANTHER" id="PTHR48182:SF2">
    <property type="entry name" value="PROTEIN SERAC1"/>
    <property type="match status" value="1"/>
</dbReference>
<keyword evidence="5" id="KW-0256">Endoplasmic reticulum</keyword>
<dbReference type="SUPFAM" id="SSF53474">
    <property type="entry name" value="alpha/beta-Hydrolases"/>
    <property type="match status" value="1"/>
</dbReference>
<evidence type="ECO:0000313" key="9">
    <source>
        <dbReference type="EMBL" id="KAK4114636.1"/>
    </source>
</evidence>
<evidence type="ECO:0000256" key="2">
    <source>
        <dbReference type="ARBA" id="ARBA00004240"/>
    </source>
</evidence>
<evidence type="ECO:0000256" key="3">
    <source>
        <dbReference type="ARBA" id="ARBA00004370"/>
    </source>
</evidence>
<reference evidence="9" key="2">
    <citation type="submission" date="2023-05" db="EMBL/GenBank/DDBJ databases">
        <authorList>
            <consortium name="Lawrence Berkeley National Laboratory"/>
            <person name="Steindorff A."/>
            <person name="Hensen N."/>
            <person name="Bonometti L."/>
            <person name="Westerberg I."/>
            <person name="Brannstrom I.O."/>
            <person name="Guillou S."/>
            <person name="Cros-Aarteil S."/>
            <person name="Calhoun S."/>
            <person name="Haridas S."/>
            <person name="Kuo A."/>
            <person name="Mondo S."/>
            <person name="Pangilinan J."/>
            <person name="Riley R."/>
            <person name="Labutti K."/>
            <person name="Andreopoulos B."/>
            <person name="Lipzen A."/>
            <person name="Chen C."/>
            <person name="Yanf M."/>
            <person name="Daum C."/>
            <person name="Ng V."/>
            <person name="Clum A."/>
            <person name="Ohm R."/>
            <person name="Martin F."/>
            <person name="Silar P."/>
            <person name="Natvig D."/>
            <person name="Lalanne C."/>
            <person name="Gautier V."/>
            <person name="Ament-Velasquez S.L."/>
            <person name="Kruys A."/>
            <person name="Hutchinson M.I."/>
            <person name="Powell A.J."/>
            <person name="Barry K."/>
            <person name="Miller A.N."/>
            <person name="Grigoriev I.V."/>
            <person name="Debuchy R."/>
            <person name="Gladieux P."/>
            <person name="Thoren M.H."/>
            <person name="Johannesson H."/>
        </authorList>
    </citation>
    <scope>NUCLEOTIDE SEQUENCE</scope>
    <source>
        <strain evidence="9">CBS 508.74</strain>
    </source>
</reference>
<dbReference type="RefSeq" id="XP_064672206.1">
    <property type="nucleotide sequence ID" value="XM_064817506.1"/>
</dbReference>
<dbReference type="InterPro" id="IPR007751">
    <property type="entry name" value="DUF676_lipase-like"/>
</dbReference>
<evidence type="ECO:0000256" key="5">
    <source>
        <dbReference type="ARBA" id="ARBA00022824"/>
    </source>
</evidence>
<comment type="similarity">
    <text evidence="4">Belongs to the putative lipase ROG1 family.</text>
</comment>
<dbReference type="Gene3D" id="3.40.50.1820">
    <property type="entry name" value="alpha/beta hydrolase"/>
    <property type="match status" value="1"/>
</dbReference>
<keyword evidence="10" id="KW-1185">Reference proteome</keyword>
<dbReference type="AlphaFoldDB" id="A0AAN6YUL4"/>
<name>A0AAN6YUL4_9PEZI</name>
<dbReference type="Proteomes" id="UP001302812">
    <property type="component" value="Unassembled WGS sequence"/>
</dbReference>
<dbReference type="PANTHER" id="PTHR48182">
    <property type="entry name" value="PROTEIN SERAC1"/>
    <property type="match status" value="1"/>
</dbReference>
<sequence>MPSERRSLVIETIYDPEEAGKGPATLDLVLIHGLDGDRINTWTHPKTKVFWPRDLLPKKQPRTRVLSFGYNADILGNTSIAGIRGNARALLARLKDEREDDEAEVRPLVFVAHSLGAIIVKQALRFAANEAEYHQLAAATRGLLFYGAPHHGADQDRWLAISKSFGRLVPCLPGLSKSNSNNVSPLVESLARSSRDIADICEDFRQLAQRFAVISFYETRAWPGTKEPIVDKLSSVMNIAHEDQVPLEADHLQLVRFEDENDDAFRLTYKRIARAAKGVPGYEPRFGYGAAAGGRNVINQYVWVGGAPGSGKRV</sequence>
<evidence type="ECO:0000256" key="6">
    <source>
        <dbReference type="ARBA" id="ARBA00023128"/>
    </source>
</evidence>
<gene>
    <name evidence="9" type="ORF">N656DRAFT_796275</name>
</gene>
<comment type="subcellular location">
    <subcellularLocation>
        <location evidence="2">Endoplasmic reticulum</location>
    </subcellularLocation>
    <subcellularLocation>
        <location evidence="3">Membrane</location>
    </subcellularLocation>
    <subcellularLocation>
        <location evidence="1">Mitochondrion</location>
    </subcellularLocation>
</comment>
<dbReference type="GO" id="GO:0005739">
    <property type="term" value="C:mitochondrion"/>
    <property type="evidence" value="ECO:0007669"/>
    <property type="project" value="UniProtKB-SubCell"/>
</dbReference>
<dbReference type="GeneID" id="89941631"/>
<reference evidence="9" key="1">
    <citation type="journal article" date="2023" name="Mol. Phylogenet. Evol.">
        <title>Genome-scale phylogeny and comparative genomics of the fungal order Sordariales.</title>
        <authorList>
            <person name="Hensen N."/>
            <person name="Bonometti L."/>
            <person name="Westerberg I."/>
            <person name="Brannstrom I.O."/>
            <person name="Guillou S."/>
            <person name="Cros-Aarteil S."/>
            <person name="Calhoun S."/>
            <person name="Haridas S."/>
            <person name="Kuo A."/>
            <person name="Mondo S."/>
            <person name="Pangilinan J."/>
            <person name="Riley R."/>
            <person name="LaButti K."/>
            <person name="Andreopoulos B."/>
            <person name="Lipzen A."/>
            <person name="Chen C."/>
            <person name="Yan M."/>
            <person name="Daum C."/>
            <person name="Ng V."/>
            <person name="Clum A."/>
            <person name="Steindorff A."/>
            <person name="Ohm R.A."/>
            <person name="Martin F."/>
            <person name="Silar P."/>
            <person name="Natvig D.O."/>
            <person name="Lalanne C."/>
            <person name="Gautier V."/>
            <person name="Ament-Velasquez S.L."/>
            <person name="Kruys A."/>
            <person name="Hutchinson M.I."/>
            <person name="Powell A.J."/>
            <person name="Barry K."/>
            <person name="Miller A.N."/>
            <person name="Grigoriev I.V."/>
            <person name="Debuchy R."/>
            <person name="Gladieux P."/>
            <person name="Hiltunen Thoren M."/>
            <person name="Johannesson H."/>
        </authorList>
    </citation>
    <scope>NUCLEOTIDE SEQUENCE</scope>
    <source>
        <strain evidence="9">CBS 508.74</strain>
    </source>
</reference>
<evidence type="ECO:0000313" key="10">
    <source>
        <dbReference type="Proteomes" id="UP001302812"/>
    </source>
</evidence>
<dbReference type="InterPro" id="IPR029058">
    <property type="entry name" value="AB_hydrolase_fold"/>
</dbReference>
<accession>A0AAN6YUL4</accession>
<keyword evidence="7" id="KW-0472">Membrane</keyword>